<evidence type="ECO:0000256" key="3">
    <source>
        <dbReference type="ARBA" id="ARBA00022840"/>
    </source>
</evidence>
<keyword evidence="4" id="KW-0143">Chaperone</keyword>
<organism evidence="7 8">
    <name type="scientific">Porcincola intestinalis</name>
    <dbReference type="NCBI Taxonomy" id="2606632"/>
    <lineage>
        <taxon>Bacteria</taxon>
        <taxon>Bacillati</taxon>
        <taxon>Bacillota</taxon>
        <taxon>Clostridia</taxon>
        <taxon>Lachnospirales</taxon>
        <taxon>Lachnospiraceae</taxon>
        <taxon>Porcincola</taxon>
    </lineage>
</organism>
<feature type="binding site" evidence="5">
    <location>
        <position position="37"/>
    </location>
    <ligand>
        <name>ATP</name>
        <dbReference type="ChEBI" id="CHEBI:30616"/>
    </ligand>
</feature>
<keyword evidence="2 5" id="KW-0547">Nucleotide-binding</keyword>
<dbReference type="Gene3D" id="3.30.565.10">
    <property type="entry name" value="Histidine kinase-like ATPase, C-terminal domain"/>
    <property type="match status" value="1"/>
</dbReference>
<dbReference type="GO" id="GO:0016887">
    <property type="term" value="F:ATP hydrolysis activity"/>
    <property type="evidence" value="ECO:0007669"/>
    <property type="project" value="InterPro"/>
</dbReference>
<gene>
    <name evidence="7" type="primary">htpG</name>
    <name evidence="7" type="ORF">FYJ35_04310</name>
</gene>
<feature type="region of interest" description="Disordered" evidence="6">
    <location>
        <begin position="465"/>
        <end position="544"/>
    </location>
</feature>
<dbReference type="SUPFAM" id="SSF55874">
    <property type="entry name" value="ATPase domain of HSP90 chaperone/DNA topoisomerase II/histidine kinase"/>
    <property type="match status" value="1"/>
</dbReference>
<dbReference type="PIRSF" id="PIRSF002583">
    <property type="entry name" value="Hsp90"/>
    <property type="match status" value="1"/>
</dbReference>
<feature type="compositionally biased region" description="Basic and acidic residues" evidence="6">
    <location>
        <begin position="510"/>
        <end position="544"/>
    </location>
</feature>
<keyword evidence="3 5" id="KW-0067">ATP-binding</keyword>
<dbReference type="InterPro" id="IPR036890">
    <property type="entry name" value="HATPase_C_sf"/>
</dbReference>
<comment type="caution">
    <text evidence="7">The sequence shown here is derived from an EMBL/GenBank/DDBJ whole genome shotgun (WGS) entry which is preliminary data.</text>
</comment>
<feature type="binding site" evidence="5">
    <location>
        <position position="84"/>
    </location>
    <ligand>
        <name>ATP</name>
        <dbReference type="ChEBI" id="CHEBI:30616"/>
    </ligand>
</feature>
<sequence>METRTGNVSINSENMLPIIKKWLYSDKDIFVREVISNGCDAISKLHKLEMMGEYQYPDKFKDSIRILVNPDKKTVKFIDTGLGMTAEEVEKYITQIAFSGATAFFEKYKDKANKDDIIGHFGLGFYSVFMVSDMVTIDTLSYQKDAKPVHWECDGGDTYTIGDGDYSQVGTCVTLHLNEDNLEFANEYRMREVLERYCSFMPVEIFLSKEDAPQEYEEVKPDEVKEDDVVVGPVHHDAVTREEDDGKGGKKTVEVEPAKDMVKINKRPVSISDIHPLWQKTPSQCTDDEYKDFYRKVFNDYREPLFWIHLNMDYPFNMKGILYFPKINTEYESIEGTIKLYSNQVFVADNVKEIVPEYMVALKGVVDCPDFPLNVSRSALQNDGFVKKMSDYIAKKVADKLVGMCKTKRDDFEKYWDDINPFLKYGCLKDEKFDEHIKDYMLFKDINGKYFTLKEYLEHIAPKNAEQAAEDQSEAAGKAAEGTVEGAGTSSKAVESKKADDTVDFTENPEELKKKTDSQSDEEKADRMAEGKTEDQKSGDGKEKPEKTVIYYVTDEVQQGQYIRLFKEQKLDAVVMKMNIDTPYISKLESQNENLSFRRIDADVTGSLKEEGDADSLKKETEELQKLFKDALKKDKLTVKVEKLKDENISSVLTLSEEGRRMQDMMKMYSAGSGSMDTDMFAPDETLTLNENNKIVKYMLAHQDGAHTDLFAKQLYDLAAIANGPLKPDEMADFIRRSNEMMLLVAEE</sequence>
<dbReference type="PANTHER" id="PTHR11528">
    <property type="entry name" value="HEAT SHOCK PROTEIN 90 FAMILY MEMBER"/>
    <property type="match status" value="1"/>
</dbReference>
<dbReference type="InterPro" id="IPR037196">
    <property type="entry name" value="HSP90_C"/>
</dbReference>
<feature type="binding site" evidence="5">
    <location>
        <begin position="99"/>
        <end position="100"/>
    </location>
    <ligand>
        <name>ATP</name>
        <dbReference type="ChEBI" id="CHEBI:30616"/>
    </ligand>
</feature>
<protein>
    <submittedName>
        <fullName evidence="7">Molecular chaperone HtpG</fullName>
    </submittedName>
</protein>
<feature type="binding site" evidence="5">
    <location>
        <position position="377"/>
    </location>
    <ligand>
        <name>ATP</name>
        <dbReference type="ChEBI" id="CHEBI:30616"/>
    </ligand>
</feature>
<dbReference type="GO" id="GO:0051082">
    <property type="term" value="F:unfolded protein binding"/>
    <property type="evidence" value="ECO:0007669"/>
    <property type="project" value="InterPro"/>
</dbReference>
<keyword evidence="8" id="KW-1185">Reference proteome</keyword>
<evidence type="ECO:0000256" key="4">
    <source>
        <dbReference type="ARBA" id="ARBA00023186"/>
    </source>
</evidence>
<feature type="binding site" evidence="5">
    <location>
        <position position="171"/>
    </location>
    <ligand>
        <name>ATP</name>
        <dbReference type="ChEBI" id="CHEBI:30616"/>
    </ligand>
</feature>
<reference evidence="7 8" key="1">
    <citation type="submission" date="2019-08" db="EMBL/GenBank/DDBJ databases">
        <title>In-depth cultivation of the pig gut microbiome towards novel bacterial diversity and tailored functional studies.</title>
        <authorList>
            <person name="Wylensek D."/>
            <person name="Hitch T.C.A."/>
            <person name="Clavel T."/>
        </authorList>
    </citation>
    <scope>NUCLEOTIDE SEQUENCE [LARGE SCALE GENOMIC DNA]</scope>
    <source>
        <strain evidence="7 8">Oil+RF-744-WCA-WT-11</strain>
    </source>
</reference>
<dbReference type="GO" id="GO:0005524">
    <property type="term" value="F:ATP binding"/>
    <property type="evidence" value="ECO:0007669"/>
    <property type="project" value="UniProtKB-KW"/>
</dbReference>
<evidence type="ECO:0000256" key="1">
    <source>
        <dbReference type="ARBA" id="ARBA00008239"/>
    </source>
</evidence>
<evidence type="ECO:0000313" key="8">
    <source>
        <dbReference type="Proteomes" id="UP000481852"/>
    </source>
</evidence>
<evidence type="ECO:0000313" key="7">
    <source>
        <dbReference type="EMBL" id="MSS14273.1"/>
    </source>
</evidence>
<dbReference type="CDD" id="cd16927">
    <property type="entry name" value="HATPase_Hsp90-like"/>
    <property type="match status" value="1"/>
</dbReference>
<dbReference type="Gene3D" id="3.40.50.11260">
    <property type="match status" value="1"/>
</dbReference>
<evidence type="ECO:0000256" key="6">
    <source>
        <dbReference type="SAM" id="MobiDB-lite"/>
    </source>
</evidence>
<feature type="binding site" evidence="5">
    <location>
        <position position="79"/>
    </location>
    <ligand>
        <name>ATP</name>
        <dbReference type="ChEBI" id="CHEBI:30616"/>
    </ligand>
</feature>
<dbReference type="Gene3D" id="3.30.230.80">
    <property type="match status" value="1"/>
</dbReference>
<dbReference type="Gene3D" id="1.20.120.790">
    <property type="entry name" value="Heat shock protein 90, C-terminal domain"/>
    <property type="match status" value="1"/>
</dbReference>
<dbReference type="PRINTS" id="PR00775">
    <property type="entry name" value="HEATSHOCK90"/>
</dbReference>
<dbReference type="AlphaFoldDB" id="A0A6L5X4G1"/>
<proteinExistence type="inferred from homology"/>
<dbReference type="InterPro" id="IPR001404">
    <property type="entry name" value="Hsp90_fam"/>
</dbReference>
<name>A0A6L5X4G1_9FIRM</name>
<dbReference type="RefSeq" id="WP_154523707.1">
    <property type="nucleotide sequence ID" value="NZ_JAQYJL010000016.1"/>
</dbReference>
<dbReference type="GO" id="GO:0140662">
    <property type="term" value="F:ATP-dependent protein folding chaperone"/>
    <property type="evidence" value="ECO:0007669"/>
    <property type="project" value="InterPro"/>
</dbReference>
<accession>A0A6L5X4G1</accession>
<dbReference type="Pfam" id="PF13589">
    <property type="entry name" value="HATPase_c_3"/>
    <property type="match status" value="1"/>
</dbReference>
<dbReference type="InterPro" id="IPR020575">
    <property type="entry name" value="Hsp90_N"/>
</dbReference>
<dbReference type="NCBIfam" id="NF003555">
    <property type="entry name" value="PRK05218.1"/>
    <property type="match status" value="1"/>
</dbReference>
<dbReference type="Pfam" id="PF00183">
    <property type="entry name" value="HSP90"/>
    <property type="match status" value="2"/>
</dbReference>
<feature type="binding site" evidence="5">
    <location>
        <position position="33"/>
    </location>
    <ligand>
        <name>ATP</name>
        <dbReference type="ChEBI" id="CHEBI:30616"/>
    </ligand>
</feature>
<evidence type="ECO:0000256" key="5">
    <source>
        <dbReference type="PIRSR" id="PIRSR002583-1"/>
    </source>
</evidence>
<dbReference type="SUPFAM" id="SSF110942">
    <property type="entry name" value="HSP90 C-terminal domain"/>
    <property type="match status" value="1"/>
</dbReference>
<dbReference type="SUPFAM" id="SSF54211">
    <property type="entry name" value="Ribosomal protein S5 domain 2-like"/>
    <property type="match status" value="1"/>
</dbReference>
<dbReference type="EMBL" id="VULZ01000003">
    <property type="protein sequence ID" value="MSS14273.1"/>
    <property type="molecule type" value="Genomic_DNA"/>
</dbReference>
<comment type="similarity">
    <text evidence="1">Belongs to the heat shock protein 90 family.</text>
</comment>
<evidence type="ECO:0000256" key="2">
    <source>
        <dbReference type="ARBA" id="ARBA00022741"/>
    </source>
</evidence>
<dbReference type="InterPro" id="IPR020568">
    <property type="entry name" value="Ribosomal_Su5_D2-typ_SF"/>
</dbReference>
<dbReference type="Proteomes" id="UP000481852">
    <property type="component" value="Unassembled WGS sequence"/>
</dbReference>